<dbReference type="InterPro" id="IPR000835">
    <property type="entry name" value="HTH_MarR-typ"/>
</dbReference>
<evidence type="ECO:0000313" key="4">
    <source>
        <dbReference type="EMBL" id="CAB5008943.1"/>
    </source>
</evidence>
<dbReference type="CDD" id="cd00090">
    <property type="entry name" value="HTH_ARSR"/>
    <property type="match status" value="1"/>
</dbReference>
<accession>A0A6J7Q047</accession>
<feature type="domain" description="HTH marR-type" evidence="2">
    <location>
        <begin position="40"/>
        <end position="87"/>
    </location>
</feature>
<name>A0A6J7Q047_9ZZZZ</name>
<dbReference type="EMBL" id="CAFBON010000309">
    <property type="protein sequence ID" value="CAB5008943.1"/>
    <property type="molecule type" value="Genomic_DNA"/>
</dbReference>
<evidence type="ECO:0000313" key="3">
    <source>
        <dbReference type="EMBL" id="CAB4790945.1"/>
    </source>
</evidence>
<dbReference type="SUPFAM" id="SSF46785">
    <property type="entry name" value="Winged helix' DNA-binding domain"/>
    <property type="match status" value="1"/>
</dbReference>
<feature type="region of interest" description="Disordered" evidence="1">
    <location>
        <begin position="216"/>
        <end position="239"/>
    </location>
</feature>
<proteinExistence type="predicted"/>
<dbReference type="GO" id="GO:0003700">
    <property type="term" value="F:DNA-binding transcription factor activity"/>
    <property type="evidence" value="ECO:0007669"/>
    <property type="project" value="InterPro"/>
</dbReference>
<dbReference type="InterPro" id="IPR011991">
    <property type="entry name" value="ArsR-like_HTH"/>
</dbReference>
<evidence type="ECO:0000259" key="2">
    <source>
        <dbReference type="Pfam" id="PF12802"/>
    </source>
</evidence>
<gene>
    <name evidence="3" type="ORF">UFOPK3001_00249</name>
    <name evidence="4" type="ORF">UFOPK3954_02203</name>
</gene>
<reference evidence="4" key="1">
    <citation type="submission" date="2020-05" db="EMBL/GenBank/DDBJ databases">
        <authorList>
            <person name="Chiriac C."/>
            <person name="Salcher M."/>
            <person name="Ghai R."/>
            <person name="Kavagutti S V."/>
        </authorList>
    </citation>
    <scope>NUCLEOTIDE SEQUENCE</scope>
</reference>
<sequence length="239" mass="25851">MAASKAAGNPLSSSYKLRDIIQFVDKSPTPSLLPIFRSQQQAELLAVILGDPTAEHSMTELAERTGVPYASVHREVERADAAGLVSSRLVGRTRLIRADVSSPYFAGLSDVLVKAFGVPWVIGQELARVEGIDAAYVYGSWAARFSGEDGDRPVGDIDLLVLGELDRDEVYAAASAAEHRLGRAVQVTIRSPDWLTNGSGTFHDTVAGRPMVPVPMATRTAREDQSPTTAQPPRRDRRN</sequence>
<evidence type="ECO:0000256" key="1">
    <source>
        <dbReference type="SAM" id="MobiDB-lite"/>
    </source>
</evidence>
<dbReference type="Pfam" id="PF12802">
    <property type="entry name" value="MarR_2"/>
    <property type="match status" value="1"/>
</dbReference>
<dbReference type="InterPro" id="IPR036390">
    <property type="entry name" value="WH_DNA-bd_sf"/>
</dbReference>
<dbReference type="AlphaFoldDB" id="A0A6J7Q047"/>
<dbReference type="EMBL" id="CAFAAJ010000010">
    <property type="protein sequence ID" value="CAB4790945.1"/>
    <property type="molecule type" value="Genomic_DNA"/>
</dbReference>
<organism evidence="4">
    <name type="scientific">freshwater metagenome</name>
    <dbReference type="NCBI Taxonomy" id="449393"/>
    <lineage>
        <taxon>unclassified sequences</taxon>
        <taxon>metagenomes</taxon>
        <taxon>ecological metagenomes</taxon>
    </lineage>
</organism>
<protein>
    <submittedName>
        <fullName evidence="4">Unannotated protein</fullName>
    </submittedName>
</protein>
<dbReference type="CDD" id="cd05403">
    <property type="entry name" value="NT_KNTase_like"/>
    <property type="match status" value="1"/>
</dbReference>